<dbReference type="Gene3D" id="3.40.50.12370">
    <property type="match status" value="1"/>
</dbReference>
<accession>A0A382K7X8</accession>
<feature type="non-terminal residue" evidence="1">
    <location>
        <position position="1"/>
    </location>
</feature>
<evidence type="ECO:0000313" key="1">
    <source>
        <dbReference type="EMBL" id="SVC20126.1"/>
    </source>
</evidence>
<reference evidence="1" key="1">
    <citation type="submission" date="2018-05" db="EMBL/GenBank/DDBJ databases">
        <authorList>
            <person name="Lanie J.A."/>
            <person name="Ng W.-L."/>
            <person name="Kazmierczak K.M."/>
            <person name="Andrzejewski T.M."/>
            <person name="Davidsen T.M."/>
            <person name="Wayne K.J."/>
            <person name="Tettelin H."/>
            <person name="Glass J.I."/>
            <person name="Rusch D."/>
            <person name="Podicherti R."/>
            <person name="Tsui H.-C.T."/>
            <person name="Winkler M.E."/>
        </authorList>
    </citation>
    <scope>NUCLEOTIDE SEQUENCE</scope>
</reference>
<organism evidence="1">
    <name type="scientific">marine metagenome</name>
    <dbReference type="NCBI Taxonomy" id="408172"/>
    <lineage>
        <taxon>unclassified sequences</taxon>
        <taxon>metagenomes</taxon>
        <taxon>ecological metagenomes</taxon>
    </lineage>
</organism>
<evidence type="ECO:0008006" key="2">
    <source>
        <dbReference type="Google" id="ProtNLM"/>
    </source>
</evidence>
<protein>
    <recommendedName>
        <fullName evidence="2">UspA domain-containing protein</fullName>
    </recommendedName>
</protein>
<gene>
    <name evidence="1" type="ORF">METZ01_LOCUS272980</name>
</gene>
<name>A0A382K7X8_9ZZZZ</name>
<dbReference type="EMBL" id="UINC01078749">
    <property type="protein sequence ID" value="SVC20126.1"/>
    <property type="molecule type" value="Genomic_DNA"/>
</dbReference>
<proteinExistence type="predicted"/>
<sequence length="210" mass="23034">LEALGKRQLDQFIAETTDVKVKPLLKSGKRRRVLAQLIDEGIADTLVLGPFRSILTRLFTGSEVERILDSESSHAFVVRKEHPLPGSGSPALVVFDGPILPEKALTMLEEFSRKFKCDLELLHIGTEIFGGAEAIDKAVEQLRNNLGGDYHVTSTIIPLSFFKTRRAITNSVVDAEGARIVILPDIDDAVSDILLHQLVLSASVPVCVLR</sequence>
<dbReference type="AlphaFoldDB" id="A0A382K7X8"/>